<evidence type="ECO:0000259" key="3">
    <source>
        <dbReference type="Pfam" id="PF05532"/>
    </source>
</evidence>
<dbReference type="Gene3D" id="1.10.1470.10">
    <property type="entry name" value="YjbJ"/>
    <property type="match status" value="1"/>
</dbReference>
<dbReference type="InterPro" id="IPR036629">
    <property type="entry name" value="YjbJ_sf"/>
</dbReference>
<evidence type="ECO:0000256" key="1">
    <source>
        <dbReference type="ARBA" id="ARBA00009129"/>
    </source>
</evidence>
<feature type="compositionally biased region" description="Basic and acidic residues" evidence="2">
    <location>
        <begin position="42"/>
        <end position="64"/>
    </location>
</feature>
<dbReference type="Pfam" id="PF05532">
    <property type="entry name" value="CsbD"/>
    <property type="match status" value="1"/>
</dbReference>
<dbReference type="InterPro" id="IPR008462">
    <property type="entry name" value="CsbD"/>
</dbReference>
<feature type="domain" description="CsbD-like" evidence="3">
    <location>
        <begin position="5"/>
        <end position="53"/>
    </location>
</feature>
<gene>
    <name evidence="4" type="ORF">MNQ99_11065</name>
</gene>
<dbReference type="RefSeq" id="WP_127514579.1">
    <property type="nucleotide sequence ID" value="NZ_CP093326.1"/>
</dbReference>
<feature type="region of interest" description="Disordered" evidence="2">
    <location>
        <begin position="21"/>
        <end position="72"/>
    </location>
</feature>
<accession>A0ABY3W8A2</accession>
<feature type="compositionally biased region" description="Basic and acidic residues" evidence="2">
    <location>
        <begin position="26"/>
        <end position="35"/>
    </location>
</feature>
<evidence type="ECO:0000256" key="2">
    <source>
        <dbReference type="SAM" id="MobiDB-lite"/>
    </source>
</evidence>
<evidence type="ECO:0000313" key="4">
    <source>
        <dbReference type="EMBL" id="UNK44537.1"/>
    </source>
</evidence>
<dbReference type="Proteomes" id="UP000829069">
    <property type="component" value="Chromosome"/>
</dbReference>
<keyword evidence="5" id="KW-1185">Reference proteome</keyword>
<proteinExistence type="inferred from homology"/>
<sequence length="72" mass="7591">MGIGDKFDAAKDKVTGKVNEAVGDATDDKSREMKGKAQQVEGEAKDKLADAKAHLNEDADRATDDTEGGGLR</sequence>
<evidence type="ECO:0000313" key="5">
    <source>
        <dbReference type="Proteomes" id="UP000829069"/>
    </source>
</evidence>
<protein>
    <submittedName>
        <fullName evidence="4">CsbD family protein</fullName>
    </submittedName>
</protein>
<comment type="similarity">
    <text evidence="1">Belongs to the UPF0337 (CsbD) family.</text>
</comment>
<organism evidence="4 5">
    <name type="scientific">Arthrobacter sulfonylureivorans</name>
    <dbReference type="NCBI Taxonomy" id="2486855"/>
    <lineage>
        <taxon>Bacteria</taxon>
        <taxon>Bacillati</taxon>
        <taxon>Actinomycetota</taxon>
        <taxon>Actinomycetes</taxon>
        <taxon>Micrococcales</taxon>
        <taxon>Micrococcaceae</taxon>
        <taxon>Arthrobacter</taxon>
    </lineage>
</organism>
<reference evidence="4 5" key="1">
    <citation type="submission" date="2022-03" db="EMBL/GenBank/DDBJ databases">
        <title>Isotopic signatures of nitrous oxide derived from detoxification processes.</title>
        <authorList>
            <person name="Behrendt U."/>
            <person name="Buchen C."/>
            <person name="Well R."/>
            <person name="Ulrich A."/>
            <person name="Rohe L."/>
            <person name="Kolb S."/>
            <person name="Schloter M."/>
            <person name="Horn M.A."/>
            <person name="Augustin J."/>
        </authorList>
    </citation>
    <scope>NUCLEOTIDE SEQUENCE [LARGE SCALE GENOMIC DNA]</scope>
    <source>
        <strain evidence="4 5">S4-C24</strain>
    </source>
</reference>
<name>A0ABY3W8A2_9MICC</name>
<dbReference type="EMBL" id="CP093326">
    <property type="protein sequence ID" value="UNK44537.1"/>
    <property type="molecule type" value="Genomic_DNA"/>
</dbReference>
<dbReference type="SUPFAM" id="SSF69047">
    <property type="entry name" value="Hypothetical protein YjbJ"/>
    <property type="match status" value="1"/>
</dbReference>